<dbReference type="Proteomes" id="UP000658690">
    <property type="component" value="Unassembled WGS sequence"/>
</dbReference>
<dbReference type="Pfam" id="PF04298">
    <property type="entry name" value="Zn_peptidase_2"/>
    <property type="match status" value="1"/>
</dbReference>
<gene>
    <name evidence="2" type="ORF">GC102_13610</name>
</gene>
<feature type="transmembrane region" description="Helical" evidence="1">
    <location>
        <begin position="120"/>
        <end position="141"/>
    </location>
</feature>
<keyword evidence="1" id="KW-1133">Transmembrane helix</keyword>
<dbReference type="InterPro" id="IPR007395">
    <property type="entry name" value="Zn_peptidase_2"/>
</dbReference>
<proteinExistence type="predicted"/>
<feature type="transmembrane region" description="Helical" evidence="1">
    <location>
        <begin position="146"/>
        <end position="164"/>
    </location>
</feature>
<dbReference type="PANTHER" id="PTHR36434:SF1">
    <property type="entry name" value="MEMBRANE PROTEASE YUGP-RELATED"/>
    <property type="match status" value="1"/>
</dbReference>
<evidence type="ECO:0000256" key="1">
    <source>
        <dbReference type="SAM" id="Phobius"/>
    </source>
</evidence>
<dbReference type="RefSeq" id="WP_171690040.1">
    <property type="nucleotide sequence ID" value="NZ_WHOC01000070.1"/>
</dbReference>
<organism evidence="2 3">
    <name type="scientific">Paenibacillus germinis</name>
    <dbReference type="NCBI Taxonomy" id="2654979"/>
    <lineage>
        <taxon>Bacteria</taxon>
        <taxon>Bacillati</taxon>
        <taxon>Bacillota</taxon>
        <taxon>Bacilli</taxon>
        <taxon>Bacillales</taxon>
        <taxon>Paenibacillaceae</taxon>
        <taxon>Paenibacillus</taxon>
    </lineage>
</organism>
<comment type="caution">
    <text evidence="2">The sequence shown here is derived from an EMBL/GenBank/DDBJ whole genome shotgun (WGS) entry which is preliminary data.</text>
</comment>
<name>A0ABX1Z497_9BACL</name>
<dbReference type="EMBL" id="WHOC01000070">
    <property type="protein sequence ID" value="NOU86806.1"/>
    <property type="molecule type" value="Genomic_DNA"/>
</dbReference>
<feature type="transmembrane region" description="Helical" evidence="1">
    <location>
        <begin position="197"/>
        <end position="217"/>
    </location>
</feature>
<keyword evidence="1" id="KW-0812">Transmembrane</keyword>
<keyword evidence="3" id="KW-1185">Reference proteome</keyword>
<evidence type="ECO:0000313" key="3">
    <source>
        <dbReference type="Proteomes" id="UP000658690"/>
    </source>
</evidence>
<evidence type="ECO:0000313" key="2">
    <source>
        <dbReference type="EMBL" id="NOU86806.1"/>
    </source>
</evidence>
<keyword evidence="1" id="KW-0472">Membrane</keyword>
<sequence length="230" mass="25428">MFFFHPMDFLIIIAFGLSLWASFRVRGTFNKWSKVPIYSGMTGAQAARRMLDANGLYDVPVEAVPGTLSDHYDPIARVVRLSEPVYYQSSISAVAVACHEVGHAIQHQVHYPMLVARHRMFPVVNFASGVAPLLILAGFFFQQIPWLLGLGIIFFAAAVAFQLVTLPVEFNASSRARDLMIAEGFISNEEERGVAKVLNAAALTYVAAALISVLELLKYIMIFNGRNSDD</sequence>
<dbReference type="PANTHER" id="PTHR36434">
    <property type="entry name" value="MEMBRANE PROTEASE YUGP-RELATED"/>
    <property type="match status" value="1"/>
</dbReference>
<reference evidence="2 3" key="1">
    <citation type="submission" date="2019-10" db="EMBL/GenBank/DDBJ databases">
        <title>Description of Paenibacillus choica sp. nov.</title>
        <authorList>
            <person name="Carlier A."/>
            <person name="Qi S."/>
        </authorList>
    </citation>
    <scope>NUCLEOTIDE SEQUENCE [LARGE SCALE GENOMIC DNA]</scope>
    <source>
        <strain evidence="2 3">LMG 31460</strain>
    </source>
</reference>
<accession>A0ABX1Z497</accession>
<protein>
    <submittedName>
        <fullName evidence="2">Peptidase</fullName>
    </submittedName>
</protein>